<dbReference type="PANTHER" id="PTHR43433:SF5">
    <property type="entry name" value="AB HYDROLASE-1 DOMAIN-CONTAINING PROTEIN"/>
    <property type="match status" value="1"/>
</dbReference>
<feature type="chain" id="PRO_5011564183" evidence="1">
    <location>
        <begin position="20"/>
        <end position="441"/>
    </location>
</feature>
<dbReference type="Proteomes" id="UP000199249">
    <property type="component" value="Unassembled WGS sequence"/>
</dbReference>
<gene>
    <name evidence="3" type="ORF">SAMN04488069_103287</name>
</gene>
<evidence type="ECO:0000256" key="1">
    <source>
        <dbReference type="SAM" id="SignalP"/>
    </source>
</evidence>
<organism evidence="3 4">
    <name type="scientific">Hymenobacter psychrophilus</name>
    <dbReference type="NCBI Taxonomy" id="651662"/>
    <lineage>
        <taxon>Bacteria</taxon>
        <taxon>Pseudomonadati</taxon>
        <taxon>Bacteroidota</taxon>
        <taxon>Cytophagia</taxon>
        <taxon>Cytophagales</taxon>
        <taxon>Hymenobacteraceae</taxon>
        <taxon>Hymenobacter</taxon>
    </lineage>
</organism>
<dbReference type="Pfam" id="PF00561">
    <property type="entry name" value="Abhydrolase_1"/>
    <property type="match status" value="1"/>
</dbReference>
<dbReference type="Gene3D" id="2.60.120.260">
    <property type="entry name" value="Galactose-binding domain-like"/>
    <property type="match status" value="1"/>
</dbReference>
<feature type="signal peptide" evidence="1">
    <location>
        <begin position="1"/>
        <end position="19"/>
    </location>
</feature>
<feature type="domain" description="AB hydrolase-1" evidence="2">
    <location>
        <begin position="222"/>
        <end position="324"/>
    </location>
</feature>
<dbReference type="AlphaFoldDB" id="A0A1H3EUT3"/>
<keyword evidence="4" id="KW-1185">Reference proteome</keyword>
<evidence type="ECO:0000313" key="4">
    <source>
        <dbReference type="Proteomes" id="UP000199249"/>
    </source>
</evidence>
<dbReference type="InterPro" id="IPR050471">
    <property type="entry name" value="AB_hydrolase"/>
</dbReference>
<dbReference type="InterPro" id="IPR029058">
    <property type="entry name" value="AB_hydrolase_fold"/>
</dbReference>
<dbReference type="STRING" id="651662.SAMN04488069_103287"/>
<dbReference type="GO" id="GO:0046503">
    <property type="term" value="P:glycerolipid catabolic process"/>
    <property type="evidence" value="ECO:0007669"/>
    <property type="project" value="TreeGrafter"/>
</dbReference>
<name>A0A1H3EUT3_9BACT</name>
<reference evidence="4" key="1">
    <citation type="submission" date="2016-10" db="EMBL/GenBank/DDBJ databases">
        <authorList>
            <person name="Varghese N."/>
            <person name="Submissions S."/>
        </authorList>
    </citation>
    <scope>NUCLEOTIDE SEQUENCE [LARGE SCALE GENOMIC DNA]</scope>
    <source>
        <strain evidence="4">CGMCC 1.8975</strain>
    </source>
</reference>
<proteinExistence type="predicted"/>
<sequence>MQRALLATSLFCLTLTAPARSQQVLQQAVVDGIAQKVDAKPYAGLPYRLTARISVDTAQAGKSDAWIMVSAWGAKQQFLTVAYLPEKAVEKQWRVYTVRGKVPKQVDSLEIAGLAYLDGPFGFDDFKLEVERRKGQWEPVLLRNSDFEGALPASAMGIPAGWRSFYPTPSFVRQVATDGTGNRYFSLRGLHIVNYGRNPAAGRFATVNGTRIYYETYGQGEPLLLLHGNGESISSFRQQLGALAREYRVIAVDTRDQGQSAATKGRLSYDLFADDMHALLEQLQVPAAHVVGWSDGGNTGLSMALRYPAQVRSLVTMGANLYADTTAVDPEMLQKVRKDRRMATLLSPFNQNFRKARRLNTMLLNYPQMTPVQLRTITAPVLVLAGEKDIIREAHTRLIAQNIPRGEVIILPGLTHYAPQGNGPLFNETVLAFLRRQRSGQ</sequence>
<accession>A0A1H3EUT3</accession>
<dbReference type="Gene3D" id="3.40.50.1820">
    <property type="entry name" value="alpha/beta hydrolase"/>
    <property type="match status" value="1"/>
</dbReference>
<dbReference type="PRINTS" id="PR00111">
    <property type="entry name" value="ABHYDROLASE"/>
</dbReference>
<protein>
    <submittedName>
        <fullName evidence="3">Pimeloyl-ACP methyl ester carboxylesterase</fullName>
    </submittedName>
</protein>
<keyword evidence="1" id="KW-0732">Signal</keyword>
<dbReference type="OrthoDB" id="2247630at2"/>
<dbReference type="PANTHER" id="PTHR43433">
    <property type="entry name" value="HYDROLASE, ALPHA/BETA FOLD FAMILY PROTEIN"/>
    <property type="match status" value="1"/>
</dbReference>
<evidence type="ECO:0000313" key="3">
    <source>
        <dbReference type="EMBL" id="SDX81689.1"/>
    </source>
</evidence>
<dbReference type="InterPro" id="IPR000073">
    <property type="entry name" value="AB_hydrolase_1"/>
</dbReference>
<evidence type="ECO:0000259" key="2">
    <source>
        <dbReference type="Pfam" id="PF00561"/>
    </source>
</evidence>
<dbReference type="SUPFAM" id="SSF53474">
    <property type="entry name" value="alpha/beta-Hydrolases"/>
    <property type="match status" value="1"/>
</dbReference>
<dbReference type="GO" id="GO:0004806">
    <property type="term" value="F:triacylglycerol lipase activity"/>
    <property type="evidence" value="ECO:0007669"/>
    <property type="project" value="TreeGrafter"/>
</dbReference>
<dbReference type="EMBL" id="FNOV01000003">
    <property type="protein sequence ID" value="SDX81689.1"/>
    <property type="molecule type" value="Genomic_DNA"/>
</dbReference>
<dbReference type="RefSeq" id="WP_092738599.1">
    <property type="nucleotide sequence ID" value="NZ_FNOV01000003.1"/>
</dbReference>